<gene>
    <name evidence="3" type="ORF">BDY21DRAFT_415537</name>
</gene>
<feature type="non-terminal residue" evidence="3">
    <location>
        <position position="578"/>
    </location>
</feature>
<feature type="chain" id="PRO_5025330160" description="SMB domain-containing protein" evidence="2">
    <location>
        <begin position="22"/>
        <end position="578"/>
    </location>
</feature>
<feature type="compositionally biased region" description="Basic and acidic residues" evidence="1">
    <location>
        <begin position="453"/>
        <end position="463"/>
    </location>
</feature>
<protein>
    <recommendedName>
        <fullName evidence="5">SMB domain-containing protein</fullName>
    </recommendedName>
</protein>
<feature type="region of interest" description="Disordered" evidence="1">
    <location>
        <begin position="425"/>
        <end position="511"/>
    </location>
</feature>
<feature type="region of interest" description="Disordered" evidence="1">
    <location>
        <begin position="191"/>
        <end position="231"/>
    </location>
</feature>
<feature type="region of interest" description="Disordered" evidence="1">
    <location>
        <begin position="244"/>
        <end position="279"/>
    </location>
</feature>
<feature type="region of interest" description="Disordered" evidence="1">
    <location>
        <begin position="372"/>
        <end position="393"/>
    </location>
</feature>
<accession>A0A6A6NYY8</accession>
<feature type="compositionally biased region" description="Basic and acidic residues" evidence="1">
    <location>
        <begin position="425"/>
        <end position="438"/>
    </location>
</feature>
<reference evidence="3" key="1">
    <citation type="journal article" date="2020" name="Stud. Mycol.">
        <title>101 Dothideomycetes genomes: a test case for predicting lifestyles and emergence of pathogens.</title>
        <authorList>
            <person name="Haridas S."/>
            <person name="Albert R."/>
            <person name="Binder M."/>
            <person name="Bloem J."/>
            <person name="Labutti K."/>
            <person name="Salamov A."/>
            <person name="Andreopoulos B."/>
            <person name="Baker S."/>
            <person name="Barry K."/>
            <person name="Bills G."/>
            <person name="Bluhm B."/>
            <person name="Cannon C."/>
            <person name="Castanera R."/>
            <person name="Culley D."/>
            <person name="Daum C."/>
            <person name="Ezra D."/>
            <person name="Gonzalez J."/>
            <person name="Henrissat B."/>
            <person name="Kuo A."/>
            <person name="Liang C."/>
            <person name="Lipzen A."/>
            <person name="Lutzoni F."/>
            <person name="Magnuson J."/>
            <person name="Mondo S."/>
            <person name="Nolan M."/>
            <person name="Ohm R."/>
            <person name="Pangilinan J."/>
            <person name="Park H.-J."/>
            <person name="Ramirez L."/>
            <person name="Alfaro M."/>
            <person name="Sun H."/>
            <person name="Tritt A."/>
            <person name="Yoshinaga Y."/>
            <person name="Zwiers L.-H."/>
            <person name="Turgeon B."/>
            <person name="Goodwin S."/>
            <person name="Spatafora J."/>
            <person name="Crous P."/>
            <person name="Grigoriev I."/>
        </authorList>
    </citation>
    <scope>NUCLEOTIDE SEQUENCE</scope>
    <source>
        <strain evidence="3">ATCC 16933</strain>
    </source>
</reference>
<dbReference type="AlphaFoldDB" id="A0A6A6NYY8"/>
<feature type="compositionally biased region" description="Basic and acidic residues" evidence="1">
    <location>
        <begin position="247"/>
        <end position="262"/>
    </location>
</feature>
<dbReference type="EMBL" id="MU001682">
    <property type="protein sequence ID" value="KAF2456889.1"/>
    <property type="molecule type" value="Genomic_DNA"/>
</dbReference>
<sequence length="578" mass="63361">MRCYSLVNVLLGSVFTLEALAAPIPALNGTGASKPEGERKEFPKILHPAEHRPGDPPTPDNAFTLYRHPYDLHDNGKPIRPPTRLPPASPLKHQDHALADGALPDHDKTFTNVDKAGNILHDQQSRSHHGAVSVHHPCPYGPTANNDASLAACSRLTVVSVPVEQRPSHGKKDHGLLPRNPHIDETSIELADDTNKPHPDLYAPPSIQTDKRQNVTNESPAAPHGSVDFSENRNATMWQNRSLPYNHTEDQHTLNLGRRSEAVDETDSSITHAHDDPKNVHFHLPFLDFSFSGDDRKAKQRRDTSGFAAGSGLANLDSGAGNGLNHTHLDQTATEEPQHGPYTASSYNRPPTPAPEHKNMWYPGWPGPKFTHWPPPEDPQHPRHTTPPERKNLWYPGWPGPKFPSGLPHPPKTWRRMLPEPELGREPHEVQGVPDHRLAGNAPDLDNFSDLPKGADPDEKPAKQPETSRVARDAGADADADTTNSPLLGPDLTERGTPPPPGANLARPPWPTQHVPEIGRYKGEHAYKGCRTRHCCGAKCCGSKCCYSGCCRDDGCCRCDDDGCCDRDYGCCDDGKSA</sequence>
<organism evidence="3 4">
    <name type="scientific">Lineolata rhizophorae</name>
    <dbReference type="NCBI Taxonomy" id="578093"/>
    <lineage>
        <taxon>Eukaryota</taxon>
        <taxon>Fungi</taxon>
        <taxon>Dikarya</taxon>
        <taxon>Ascomycota</taxon>
        <taxon>Pezizomycotina</taxon>
        <taxon>Dothideomycetes</taxon>
        <taxon>Dothideomycetes incertae sedis</taxon>
        <taxon>Lineolatales</taxon>
        <taxon>Lineolataceae</taxon>
        <taxon>Lineolata</taxon>
    </lineage>
</organism>
<evidence type="ECO:0000256" key="1">
    <source>
        <dbReference type="SAM" id="MobiDB-lite"/>
    </source>
</evidence>
<feature type="signal peptide" evidence="2">
    <location>
        <begin position="1"/>
        <end position="21"/>
    </location>
</feature>
<proteinExistence type="predicted"/>
<evidence type="ECO:0000313" key="4">
    <source>
        <dbReference type="Proteomes" id="UP000799766"/>
    </source>
</evidence>
<evidence type="ECO:0008006" key="5">
    <source>
        <dbReference type="Google" id="ProtNLM"/>
    </source>
</evidence>
<dbReference type="Proteomes" id="UP000799766">
    <property type="component" value="Unassembled WGS sequence"/>
</dbReference>
<keyword evidence="4" id="KW-1185">Reference proteome</keyword>
<keyword evidence="2" id="KW-0732">Signal</keyword>
<feature type="region of interest" description="Disordered" evidence="1">
    <location>
        <begin position="300"/>
        <end position="354"/>
    </location>
</feature>
<feature type="compositionally biased region" description="Basic and acidic residues" evidence="1">
    <location>
        <begin position="378"/>
        <end position="392"/>
    </location>
</feature>
<name>A0A6A6NYY8_9PEZI</name>
<evidence type="ECO:0000256" key="2">
    <source>
        <dbReference type="SAM" id="SignalP"/>
    </source>
</evidence>
<evidence type="ECO:0000313" key="3">
    <source>
        <dbReference type="EMBL" id="KAF2456889.1"/>
    </source>
</evidence>